<dbReference type="InterPro" id="IPR018951">
    <property type="entry name" value="Fumarase_C_C"/>
</dbReference>
<feature type="domain" description="Fumarate lyase N-terminal" evidence="6">
    <location>
        <begin position="14"/>
        <end position="338"/>
    </location>
</feature>
<dbReference type="InterPro" id="IPR000362">
    <property type="entry name" value="Fumarate_lyase_fam"/>
</dbReference>
<dbReference type="PRINTS" id="PR00145">
    <property type="entry name" value="ARGSUCLYASE"/>
</dbReference>
<evidence type="ECO:0000256" key="4">
    <source>
        <dbReference type="ARBA" id="ARBA00023239"/>
    </source>
</evidence>
<evidence type="ECO:0000313" key="9">
    <source>
        <dbReference type="Proteomes" id="UP000002383"/>
    </source>
</evidence>
<dbReference type="HAMAP" id="MF_00743">
    <property type="entry name" value="FumaraseC"/>
    <property type="match status" value="1"/>
</dbReference>
<comment type="miscellaneous">
    <text evidence="5">There are 2 substrate-binding sites: the catalytic A site, and the non-catalytic B site that may play a role in the transfer of substrate or product between the active site and the solvent. Alternatively, the B site may bind allosteric effectors.</text>
</comment>
<evidence type="ECO:0000259" key="6">
    <source>
        <dbReference type="Pfam" id="PF00206"/>
    </source>
</evidence>
<dbReference type="Pfam" id="PF00206">
    <property type="entry name" value="Lyase_1"/>
    <property type="match status" value="1"/>
</dbReference>
<keyword evidence="9" id="KW-1185">Reference proteome</keyword>
<dbReference type="FunFam" id="1.20.200.10:FF:000001">
    <property type="entry name" value="Fumarate hydratase, mitochondrial"/>
    <property type="match status" value="1"/>
</dbReference>
<dbReference type="InterPro" id="IPR024083">
    <property type="entry name" value="Fumarase/histidase_N"/>
</dbReference>
<evidence type="ECO:0000313" key="8">
    <source>
        <dbReference type="EMBL" id="ACL72929.1"/>
    </source>
</evidence>
<dbReference type="GO" id="GO:0004333">
    <property type="term" value="F:fumarate hydratase activity"/>
    <property type="evidence" value="ECO:0007669"/>
    <property type="project" value="UniProtKB-UniRule"/>
</dbReference>
<feature type="binding site" evidence="5">
    <location>
        <position position="315"/>
    </location>
    <ligand>
        <name>substrate</name>
    </ligand>
</feature>
<dbReference type="PANTHER" id="PTHR11444">
    <property type="entry name" value="ASPARTATEAMMONIA/ARGININOSUCCINATE/ADENYLOSUCCINATE LYASE"/>
    <property type="match status" value="1"/>
</dbReference>
<feature type="binding site" evidence="5">
    <location>
        <position position="183"/>
    </location>
    <ligand>
        <name>substrate</name>
    </ligand>
</feature>
<dbReference type="GO" id="GO:0005737">
    <property type="term" value="C:cytoplasm"/>
    <property type="evidence" value="ECO:0007669"/>
    <property type="project" value="UniProtKB-SubCell"/>
</dbReference>
<dbReference type="Pfam" id="PF10415">
    <property type="entry name" value="FumaraseC_C"/>
    <property type="match status" value="1"/>
</dbReference>
<protein>
    <recommendedName>
        <fullName evidence="5">Fumarate hydratase class II</fullName>
        <shortName evidence="5">Fumarase C</shortName>
        <ecNumber evidence="5">4.2.1.2</ecNumber>
    </recommendedName>
    <alternativeName>
        <fullName evidence="5">Aerobic fumarase</fullName>
    </alternativeName>
    <alternativeName>
        <fullName evidence="5">Iron-independent fumarase</fullName>
    </alternativeName>
</protein>
<accession>B8GSM5</accession>
<dbReference type="SUPFAM" id="SSF48557">
    <property type="entry name" value="L-aspartase-like"/>
    <property type="match status" value="1"/>
</dbReference>
<comment type="function">
    <text evidence="5">Involved in the TCA cycle. Catalyzes the stereospecific interconversion of fumarate to L-malate.</text>
</comment>
<dbReference type="GO" id="GO:0006099">
    <property type="term" value="P:tricarboxylic acid cycle"/>
    <property type="evidence" value="ECO:0007669"/>
    <property type="project" value="UniProtKB-UniRule"/>
</dbReference>
<dbReference type="PANTHER" id="PTHR11444:SF22">
    <property type="entry name" value="FUMARATE HYDRATASE CLASS II"/>
    <property type="match status" value="1"/>
</dbReference>
<dbReference type="STRING" id="396588.Tgr7_1848"/>
<keyword evidence="2 5" id="KW-0963">Cytoplasm</keyword>
<proteinExistence type="inferred from homology"/>
<feature type="binding site" description="in site B" evidence="5">
    <location>
        <begin position="125"/>
        <end position="128"/>
    </location>
    <ligand>
        <name>substrate</name>
    </ligand>
</feature>
<evidence type="ECO:0000256" key="3">
    <source>
        <dbReference type="ARBA" id="ARBA00022532"/>
    </source>
</evidence>
<dbReference type="Gene3D" id="1.20.200.10">
    <property type="entry name" value="Fumarase/aspartase (Central domain)"/>
    <property type="match status" value="1"/>
</dbReference>
<dbReference type="InterPro" id="IPR022761">
    <property type="entry name" value="Fumarate_lyase_N"/>
</dbReference>
<evidence type="ECO:0000256" key="2">
    <source>
        <dbReference type="ARBA" id="ARBA00022490"/>
    </source>
</evidence>
<dbReference type="RefSeq" id="WP_012638411.1">
    <property type="nucleotide sequence ID" value="NC_011901.1"/>
</dbReference>
<feature type="binding site" evidence="5">
    <location>
        <begin position="100"/>
        <end position="102"/>
    </location>
    <ligand>
        <name>substrate</name>
    </ligand>
</feature>
<dbReference type="InterPro" id="IPR020557">
    <property type="entry name" value="Fumarate_lyase_CS"/>
</dbReference>
<feature type="binding site" evidence="5">
    <location>
        <begin position="320"/>
        <end position="322"/>
    </location>
    <ligand>
        <name>substrate</name>
    </ligand>
</feature>
<dbReference type="GO" id="GO:0006106">
    <property type="term" value="P:fumarate metabolic process"/>
    <property type="evidence" value="ECO:0007669"/>
    <property type="project" value="InterPro"/>
</dbReference>
<dbReference type="AlphaFoldDB" id="B8GSM5"/>
<comment type="subcellular location">
    <subcellularLocation>
        <location evidence="5">Cytoplasm</location>
    </subcellularLocation>
</comment>
<dbReference type="FunFam" id="1.10.275.10:FF:000001">
    <property type="entry name" value="Fumarate hydratase, mitochondrial"/>
    <property type="match status" value="1"/>
</dbReference>
<feature type="binding site" evidence="5">
    <location>
        <begin position="135"/>
        <end position="137"/>
    </location>
    <ligand>
        <name>substrate</name>
    </ligand>
</feature>
<dbReference type="CDD" id="cd01362">
    <property type="entry name" value="Fumarase_classII"/>
    <property type="match status" value="1"/>
</dbReference>
<dbReference type="Gene3D" id="1.10.40.30">
    <property type="entry name" value="Fumarase/aspartase (C-terminal domain)"/>
    <property type="match status" value="1"/>
</dbReference>
<dbReference type="Proteomes" id="UP000002383">
    <property type="component" value="Chromosome"/>
</dbReference>
<dbReference type="InterPro" id="IPR005677">
    <property type="entry name" value="Fum_hydII"/>
</dbReference>
<evidence type="ECO:0000256" key="5">
    <source>
        <dbReference type="HAMAP-Rule" id="MF_00743"/>
    </source>
</evidence>
<dbReference type="PRINTS" id="PR00149">
    <property type="entry name" value="FUMRATELYASE"/>
</dbReference>
<gene>
    <name evidence="5" type="primary">fumC</name>
    <name evidence="8" type="ordered locus">Tgr7_1848</name>
</gene>
<dbReference type="EC" id="4.2.1.2" evidence="5"/>
<organism evidence="8 9">
    <name type="scientific">Thioalkalivibrio sulfidiphilus (strain HL-EbGR7)</name>
    <dbReference type="NCBI Taxonomy" id="396588"/>
    <lineage>
        <taxon>Bacteria</taxon>
        <taxon>Pseudomonadati</taxon>
        <taxon>Pseudomonadota</taxon>
        <taxon>Gammaproteobacteria</taxon>
        <taxon>Chromatiales</taxon>
        <taxon>Ectothiorhodospiraceae</taxon>
        <taxon>Thioalkalivibrio</taxon>
    </lineage>
</organism>
<dbReference type="UniPathway" id="UPA00223">
    <property type="reaction ID" value="UER01007"/>
</dbReference>
<dbReference type="FunFam" id="1.10.40.30:FF:000002">
    <property type="entry name" value="Fumarate hydratase class II"/>
    <property type="match status" value="1"/>
</dbReference>
<feature type="site" description="Important for catalytic activity" evidence="5">
    <location>
        <position position="327"/>
    </location>
</feature>
<dbReference type="PROSITE" id="PS00163">
    <property type="entry name" value="FUMARATE_LYASES"/>
    <property type="match status" value="1"/>
</dbReference>
<dbReference type="NCBIfam" id="NF008909">
    <property type="entry name" value="PRK12273.1"/>
    <property type="match status" value="1"/>
</dbReference>
<name>B8GSM5_THISH</name>
<comment type="similarity">
    <text evidence="1 5">Belongs to the class-II fumarase/aspartase family. Fumarase subfamily.</text>
</comment>
<keyword evidence="3 5" id="KW-0816">Tricarboxylic acid cycle</keyword>
<comment type="pathway">
    <text evidence="5">Carbohydrate metabolism; tricarboxylic acid cycle; (S)-malate from fumarate: step 1/1.</text>
</comment>
<dbReference type="KEGG" id="tgr:Tgr7_1848"/>
<keyword evidence="4 5" id="KW-0456">Lyase</keyword>
<evidence type="ECO:0000259" key="7">
    <source>
        <dbReference type="Pfam" id="PF10415"/>
    </source>
</evidence>
<dbReference type="Gene3D" id="1.10.275.10">
    <property type="entry name" value="Fumarase/aspartase (N-terminal domain)"/>
    <property type="match status" value="1"/>
</dbReference>
<reference evidence="8 9" key="1">
    <citation type="journal article" date="2011" name="Stand. Genomic Sci.">
        <title>Complete genome sequence of 'Thioalkalivibrio sulfidophilus' HL-EbGr7.</title>
        <authorList>
            <person name="Muyzer G."/>
            <person name="Sorokin D.Y."/>
            <person name="Mavromatis K."/>
            <person name="Lapidus A."/>
            <person name="Clum A."/>
            <person name="Ivanova N."/>
            <person name="Pati A."/>
            <person name="d'Haeseleer P."/>
            <person name="Woyke T."/>
            <person name="Kyrpides N.C."/>
        </authorList>
    </citation>
    <scope>NUCLEOTIDE SEQUENCE [LARGE SCALE GENOMIC DNA]</scope>
    <source>
        <strain evidence="8 9">HL-EbGR7</strain>
    </source>
</reference>
<evidence type="ECO:0000256" key="1">
    <source>
        <dbReference type="ARBA" id="ARBA00009084"/>
    </source>
</evidence>
<dbReference type="HOGENOM" id="CLU_021594_4_1_6"/>
<comment type="subunit">
    <text evidence="5">Homotetramer.</text>
</comment>
<sequence length="456" mass="48308">MSDQQTRTERDSMGTVEVPADALYGAQTQRAVDNFPVSGLPMPPGFIHALGHIKGACARANAALGGLDADVAKAIDAAAREVAEGGHDHQFPVDVFQTGSGTSSNMNVNEVIARLASQRLGKPVHPNDHVNRGQSSNDVVPTAIHVSARLALVNHLLPSLDHLALTLERRASELRDVVKTGRTHLMDAMPVTLGQELGGWARQVRNGLARLERSGEGLLELALGGTAVGTGVNAEPGFAKLVAEELQQTTGEIFRSKPDFFEGLSAQDTAVEMSGQLRTVAVSLMKIANDLRWMNSGPLAGLGEISLPSLQPGSSIMPGKVNPVIPESVAMVCAQVMGNDVTVTVAGQSGSFQLNVMLPVIALNLLQSTELLANAARLLADRAIAGFTVNEERIREALDRNPILVTALNPIIGYEKGAAIAKKAYAQGRPVLDVALEETDLSEEELRRLLDPGKLV</sequence>
<feature type="domain" description="Fumarase C C-terminal" evidence="7">
    <location>
        <begin position="404"/>
        <end position="456"/>
    </location>
</feature>
<dbReference type="InterPro" id="IPR008948">
    <property type="entry name" value="L-Aspartase-like"/>
</dbReference>
<feature type="active site" evidence="5">
    <location>
        <position position="314"/>
    </location>
</feature>
<dbReference type="OrthoDB" id="9802809at2"/>
<dbReference type="EMBL" id="CP001339">
    <property type="protein sequence ID" value="ACL72929.1"/>
    <property type="molecule type" value="Genomic_DNA"/>
</dbReference>
<dbReference type="eggNOG" id="COG0114">
    <property type="taxonomic scope" value="Bacteria"/>
</dbReference>
<comment type="catalytic activity">
    <reaction evidence="5">
        <text>(S)-malate = fumarate + H2O</text>
        <dbReference type="Rhea" id="RHEA:12460"/>
        <dbReference type="ChEBI" id="CHEBI:15377"/>
        <dbReference type="ChEBI" id="CHEBI:15589"/>
        <dbReference type="ChEBI" id="CHEBI:29806"/>
        <dbReference type="EC" id="4.2.1.2"/>
    </reaction>
</comment>
<feature type="active site" description="Proton donor/acceptor" evidence="5">
    <location>
        <position position="184"/>
    </location>
</feature>